<dbReference type="PROSITE" id="PS50005">
    <property type="entry name" value="TPR"/>
    <property type="match status" value="2"/>
</dbReference>
<accession>A0A5C7SAF8</accession>
<dbReference type="Gene3D" id="1.25.40.10">
    <property type="entry name" value="Tetratricopeptide repeat domain"/>
    <property type="match status" value="5"/>
</dbReference>
<protein>
    <submittedName>
        <fullName evidence="3">PEP-CTERM system TPR-repeat lipoprotein</fullName>
    </submittedName>
    <submittedName>
        <fullName evidence="4">PEP-CTERM system TPR-repeat protein PrsT</fullName>
    </submittedName>
</protein>
<dbReference type="PANTHER" id="PTHR12558:SF33">
    <property type="entry name" value="BLL7664 PROTEIN"/>
    <property type="match status" value="1"/>
</dbReference>
<accession>C4ZJK1</accession>
<dbReference type="InterPro" id="IPR019734">
    <property type="entry name" value="TPR_rpt"/>
</dbReference>
<evidence type="ECO:0000256" key="1">
    <source>
        <dbReference type="PROSITE-ProRule" id="PRU00339"/>
    </source>
</evidence>
<evidence type="ECO:0000313" key="5">
    <source>
        <dbReference type="Proteomes" id="UP000002186"/>
    </source>
</evidence>
<dbReference type="InterPro" id="IPR011990">
    <property type="entry name" value="TPR-like_helical_dom_sf"/>
</dbReference>
<feature type="repeat" description="TPR" evidence="1">
    <location>
        <begin position="773"/>
        <end position="806"/>
    </location>
</feature>
<keyword evidence="1" id="KW-0802">TPR repeat</keyword>
<keyword evidence="5" id="KW-1185">Reference proteome</keyword>
<dbReference type="Proteomes" id="UP000002186">
    <property type="component" value="Chromosome"/>
</dbReference>
<dbReference type="NCBIfam" id="TIGR02917">
    <property type="entry name" value="PEP_TPR_lipo"/>
    <property type="match status" value="1"/>
</dbReference>
<sequence length="924" mass="100843">MPTRPERRAVRTMTLCATLLLAACGDSGSPQHYVALARDHLANGAYREATIELNNALQKDPKNREARWLLAQAALQLGEADKAERDARKAIEYGFSRTEALPLLARAILMQQAPDRVLTELSTAPTDAPDTMQAEYASLRGTALLLKGELDAAEPEFGKAHKLDPALPEAIVGLALAQSLRKQYDEARKTLAPALERTPPVADAWSLLGDIETEQERFDAAETAFGQAIRARAHVTLERAKRALARVRQGKFAEAEADLNALGALSRHPYAQYVTGLSHFRQQRLREAADAFELSLAADPNFAPNRVYLAITRLMLGQQEQALAHAEFIRAAAPQASGANLLLGIAQAGHADYGQARKTLEAALASEPDNVTNLQLLATLSLLQGDSKTALSHAQRLATLRPDSTGAINLLMMAQLMSGAEVPEPTAGQVDALQAEFMQALEAFRDKRFGEATKRAEALRAAHPEQIGPINLLAALYLSTGQWPKARKELETVLQRQPADATARINLAKLELQDRNFQRIKELVSPLVLASPSAEAPALLLVAAEHGLQNDVAADQVLEQLVKSNPSATLARALAAGRALRGNKPERTLEYLAQFDKARIESSPALLELRGRAHLALAQNAEALGNFERWAHLAPESAAAHFLHAETLARLGRIRDAEGALVRAVKLDPTNPEVRIAEVRMLTRTGQLDKAKSAAQRLRKDFGDRPDILATTGWHALMTSEFAIAADHLGRAFAQTPSTALLLERMAALWGMEKRDEALALIRDWLAEHPQDSAALLQLAGAYLELGQDEEAVRIYRKVLELDPAHVPSLNNVAWLLRRSRPDEALQTARRALELAPKDPNVLDTVGMLYLDRRDLTQAGWYVGKAHEQNPRNHQISLHLAEVAHAKGNTAEALKLIDGVLAEARDPALHKQAESLRATLESGR</sequence>
<evidence type="ECO:0000313" key="6">
    <source>
        <dbReference type="Proteomes" id="UP000321192"/>
    </source>
</evidence>
<keyword evidence="3" id="KW-0449">Lipoprotein</keyword>
<keyword evidence="2" id="KW-0732">Signal</keyword>
<dbReference type="PANTHER" id="PTHR12558">
    <property type="entry name" value="CELL DIVISION CYCLE 16,23,27"/>
    <property type="match status" value="1"/>
</dbReference>
<reference evidence="3 5" key="2">
    <citation type="journal article" date="2012" name="Stand. Genomic Sci.">
        <title>Complete genome sequence of Thauera aminoaromatica strain MZ1T.</title>
        <authorList>
            <person name="Jiang K."/>
            <person name="Sanseverino J."/>
            <person name="Chauhan A."/>
            <person name="Lucas S."/>
            <person name="Copeland A."/>
            <person name="Lapidus A."/>
            <person name="Del Rio T.G."/>
            <person name="Dalin E."/>
            <person name="Tice H."/>
            <person name="Bruce D."/>
            <person name="Goodwin L."/>
            <person name="Pitluck S."/>
            <person name="Sims D."/>
            <person name="Brettin T."/>
            <person name="Detter J.C."/>
            <person name="Han C."/>
            <person name="Chang Y.J."/>
            <person name="Larimer F."/>
            <person name="Land M."/>
            <person name="Hauser L."/>
            <person name="Kyrpides N.C."/>
            <person name="Mikhailova N."/>
            <person name="Moser S."/>
            <person name="Jegier P."/>
            <person name="Close D."/>
            <person name="Debruyn J.M."/>
            <person name="Wang Y."/>
            <person name="Layton A.C."/>
            <person name="Allen M.S."/>
            <person name="Sayler G.S."/>
        </authorList>
    </citation>
    <scope>NUCLEOTIDE SEQUENCE [LARGE SCALE GENOMIC DNA]</scope>
    <source>
        <strain evidence="3 5">MZ1T</strain>
    </source>
</reference>
<evidence type="ECO:0000313" key="4">
    <source>
        <dbReference type="EMBL" id="TXH80603.1"/>
    </source>
</evidence>
<feature type="signal peptide" evidence="2">
    <location>
        <begin position="1"/>
        <end position="22"/>
    </location>
</feature>
<name>C4ZJK1_THASP</name>
<dbReference type="EMBL" id="CP001281">
    <property type="protein sequence ID" value="ACK54383.1"/>
    <property type="molecule type" value="Genomic_DNA"/>
</dbReference>
<dbReference type="SMART" id="SM00028">
    <property type="entry name" value="TPR"/>
    <property type="match status" value="13"/>
</dbReference>
<evidence type="ECO:0000256" key="2">
    <source>
        <dbReference type="SAM" id="SignalP"/>
    </source>
</evidence>
<dbReference type="STRING" id="85643.Tmz1t_1628"/>
<feature type="chain" id="PRO_5042451258" evidence="2">
    <location>
        <begin position="23"/>
        <end position="924"/>
    </location>
</feature>
<dbReference type="Pfam" id="PF14559">
    <property type="entry name" value="TPR_19"/>
    <property type="match status" value="6"/>
</dbReference>
<dbReference type="Pfam" id="PF13432">
    <property type="entry name" value="TPR_16"/>
    <property type="match status" value="2"/>
</dbReference>
<dbReference type="RefSeq" id="WP_012585115.1">
    <property type="nucleotide sequence ID" value="NC_011662.2"/>
</dbReference>
<dbReference type="HOGENOM" id="CLU_007251_0_1_4"/>
<proteinExistence type="predicted"/>
<dbReference type="OrthoDB" id="5290951at2"/>
<dbReference type="SUPFAM" id="SSF48452">
    <property type="entry name" value="TPR-like"/>
    <property type="match status" value="4"/>
</dbReference>
<dbReference type="Proteomes" id="UP000321192">
    <property type="component" value="Unassembled WGS sequence"/>
</dbReference>
<dbReference type="eggNOG" id="COG0457">
    <property type="taxonomic scope" value="Bacteria"/>
</dbReference>
<dbReference type="EMBL" id="SSFD01000305">
    <property type="protein sequence ID" value="TXH80603.1"/>
    <property type="molecule type" value="Genomic_DNA"/>
</dbReference>
<dbReference type="PROSITE" id="PS50293">
    <property type="entry name" value="TPR_REGION"/>
    <property type="match status" value="1"/>
</dbReference>
<dbReference type="PROSITE" id="PS51257">
    <property type="entry name" value="PROKAR_LIPOPROTEIN"/>
    <property type="match status" value="1"/>
</dbReference>
<evidence type="ECO:0000313" key="3">
    <source>
        <dbReference type="EMBL" id="ACK54383.1"/>
    </source>
</evidence>
<reference evidence="4 6" key="3">
    <citation type="submission" date="2018-09" db="EMBL/GenBank/DDBJ databases">
        <title>Metagenome Assembled Genomes from an Advanced Water Purification Facility.</title>
        <authorList>
            <person name="Stamps B.W."/>
            <person name="Spear J.R."/>
        </authorList>
    </citation>
    <scope>NUCLEOTIDE SEQUENCE [LARGE SCALE GENOMIC DNA]</scope>
    <source>
        <strain evidence="4">Bin_27_1</strain>
    </source>
</reference>
<dbReference type="InterPro" id="IPR014266">
    <property type="entry name" value="PEP-CTERM_TPR_PrsT"/>
</dbReference>
<reference evidence="5" key="1">
    <citation type="submission" date="2009-05" db="EMBL/GenBank/DDBJ databases">
        <title>Complete sequence of chromosome of Thauera sp. MZ1T.</title>
        <authorList>
            <consortium name="US DOE Joint Genome Institute"/>
            <person name="Lucas S."/>
            <person name="Copeland A."/>
            <person name="Lapidus A."/>
            <person name="Glavina del Rio T."/>
            <person name="Dalin E."/>
            <person name="Tice H."/>
            <person name="Bruce D."/>
            <person name="Goodwin L."/>
            <person name="Pitluck S."/>
            <person name="Sims D."/>
            <person name="Brettin T."/>
            <person name="Detter J.C."/>
            <person name="Han C."/>
            <person name="Larimer F."/>
            <person name="Land M."/>
            <person name="Hauser L."/>
            <person name="Kyrpides N."/>
            <person name="Mikhailova N."/>
            <person name="Sayler G.S."/>
        </authorList>
    </citation>
    <scope>NUCLEOTIDE SEQUENCE [LARGE SCALE GENOMIC DNA]</scope>
    <source>
        <strain evidence="5">MZ1T</strain>
    </source>
</reference>
<dbReference type="KEGG" id="tmz:Tmz1t_1628"/>
<gene>
    <name evidence="4" type="primary">prsT</name>
    <name evidence="3" type="ordered locus">Tmz1t_1628</name>
    <name evidence="4" type="ORF">E6Q80_18400</name>
</gene>
<feature type="repeat" description="TPR" evidence="1">
    <location>
        <begin position="269"/>
        <end position="302"/>
    </location>
</feature>
<organism evidence="3 5">
    <name type="scientific">Thauera aminoaromatica</name>
    <dbReference type="NCBI Taxonomy" id="164330"/>
    <lineage>
        <taxon>Bacteria</taxon>
        <taxon>Pseudomonadati</taxon>
        <taxon>Pseudomonadota</taxon>
        <taxon>Betaproteobacteria</taxon>
        <taxon>Rhodocyclales</taxon>
        <taxon>Zoogloeaceae</taxon>
        <taxon>Thauera</taxon>
    </lineage>
</organism>
<dbReference type="eggNOG" id="COG3063">
    <property type="taxonomic scope" value="Bacteria"/>
</dbReference>
<dbReference type="AlphaFoldDB" id="C4ZJK1"/>